<name>A0A3M8DYS1_9BACL</name>
<proteinExistence type="predicted"/>
<feature type="domain" description="Surface layer protein bacterial Ig-like" evidence="5">
    <location>
        <begin position="465"/>
        <end position="512"/>
    </location>
</feature>
<evidence type="ECO:0000256" key="1">
    <source>
        <dbReference type="ARBA" id="ARBA00022729"/>
    </source>
</evidence>
<dbReference type="EMBL" id="RHHQ01000002">
    <property type="protein sequence ID" value="RNB92679.1"/>
    <property type="molecule type" value="Genomic_DNA"/>
</dbReference>
<evidence type="ECO:0000313" key="6">
    <source>
        <dbReference type="EMBL" id="RNB92679.1"/>
    </source>
</evidence>
<feature type="signal peptide" evidence="3">
    <location>
        <begin position="1"/>
        <end position="25"/>
    </location>
</feature>
<evidence type="ECO:0000256" key="2">
    <source>
        <dbReference type="SAM" id="MobiDB-lite"/>
    </source>
</evidence>
<dbReference type="OrthoDB" id="2476827at2"/>
<dbReference type="InterPro" id="IPR054604">
    <property type="entry name" value="SbsC_Big-like"/>
</dbReference>
<dbReference type="PROSITE" id="PS50194">
    <property type="entry name" value="FILAMIN_REPEAT"/>
    <property type="match status" value="1"/>
</dbReference>
<keyword evidence="1 3" id="KW-0732">Signal</keyword>
<dbReference type="Proteomes" id="UP000271031">
    <property type="component" value="Unassembled WGS sequence"/>
</dbReference>
<dbReference type="AlphaFoldDB" id="A0A3M8DYS1"/>
<dbReference type="InterPro" id="IPR054544">
    <property type="entry name" value="Pest_crys_Cry1Aa_dom-IV"/>
</dbReference>
<dbReference type="Pfam" id="PF22359">
    <property type="entry name" value="Big-like"/>
    <property type="match status" value="1"/>
</dbReference>
<dbReference type="InterPro" id="IPR017868">
    <property type="entry name" value="Filamin/ABP280_repeat-like"/>
</dbReference>
<dbReference type="Gene3D" id="2.60.40.1220">
    <property type="match status" value="1"/>
</dbReference>
<feature type="compositionally biased region" description="Polar residues" evidence="2">
    <location>
        <begin position="108"/>
        <end position="118"/>
    </location>
</feature>
<feature type="region of interest" description="Disordered" evidence="2">
    <location>
        <begin position="108"/>
        <end position="131"/>
    </location>
</feature>
<reference evidence="6 7" key="1">
    <citation type="submission" date="2018-10" db="EMBL/GenBank/DDBJ databases">
        <title>Phylogenomics of Brevibacillus.</title>
        <authorList>
            <person name="Dunlap C."/>
        </authorList>
    </citation>
    <scope>NUCLEOTIDE SEQUENCE [LARGE SCALE GENOMIC DNA]</scope>
    <source>
        <strain evidence="6 7">JCM 15716</strain>
    </source>
</reference>
<gene>
    <name evidence="6" type="ORF">EDM56_00605</name>
</gene>
<dbReference type="InterPro" id="IPR014755">
    <property type="entry name" value="Cu-Rt/internalin_Ig-like"/>
</dbReference>
<feature type="chain" id="PRO_5018051805" evidence="3">
    <location>
        <begin position="26"/>
        <end position="1009"/>
    </location>
</feature>
<dbReference type="Pfam" id="PF18449">
    <property type="entry name" value="Endotoxin_C2"/>
    <property type="match status" value="1"/>
</dbReference>
<evidence type="ECO:0000256" key="3">
    <source>
        <dbReference type="SAM" id="SignalP"/>
    </source>
</evidence>
<organism evidence="6 7">
    <name type="scientific">Brevibacillus fluminis</name>
    <dbReference type="NCBI Taxonomy" id="511487"/>
    <lineage>
        <taxon>Bacteria</taxon>
        <taxon>Bacillati</taxon>
        <taxon>Bacillota</taxon>
        <taxon>Bacilli</taxon>
        <taxon>Bacillales</taxon>
        <taxon>Paenibacillaceae</taxon>
        <taxon>Brevibacillus</taxon>
    </lineage>
</organism>
<accession>A0A3M8DYS1</accession>
<evidence type="ECO:0000259" key="4">
    <source>
        <dbReference type="Pfam" id="PF18449"/>
    </source>
</evidence>
<sequence>MKNKKLALSVLSTAVIASMASSAFAATPGFYIGGEVKHFYSLDSFFSSKNNSKIEDEADKAGLDHVVYVDDEGNAATLDDLLESGEDALTDDLEAVFGDDITADYSSIDENGQDSGTVETPLDGPTVGDVTATPVDSKVTIAGTTKDAKTVDVTVIDKDGKDVATKTVDVKDNKFSADFADLAAGDYTYEVIASNDDADSKVKTGSFKIAAAAELKVDSVSAINSKQVELTFNKEVKSVKPADFTITKVSDGTRVFVSKAEVKADNKKVVTVTLFDALASGSEYNANTKNVVGADDKVITEDNDKFTYTKADVNAVSFTSTTVAPGTNLKDVIKVTDKLGRDVTSEVELEFASSDVGVVGSTGLVAGNADGKTVVVKVTVKGTTISTANTVLYVKNSTPTTFVGYHIAAKAAGNFPVGTTDAFKALKAEDVVHSVYMNETNKNLGLFYLDQFGKSVDVQEDGNADNVTFTNLTPEVVIVGNNGVITPISVGTGYVKAKIGNVEQTVAIEVKATPVFKTFDVEKSSVSTTEGSTIAESFKLVYKDQYNKDTAVPVSGVVTAVVADATIASATVSPDKSAVTITGLKAGSTSVKVTYTDNTDPSVKFEKVVNITVSAKGNFANYSVEVDKTNLNVVDDQATTVNESTATVKVYTLDDKGQKLSVVPAADVNLVLLDKDGKEINPATVVGTETGSFITFNDSTDVVSAKAAGTESIAVKIGSLTLQNVTFTVADSTAQAKSVVFNNSSIADAKLSDDLEDKILSLITVKDQYGKDFNANLQQSNLQISVTNIDGLTLDAGNVITALTKEGATADIVVTAVNVNNKNLLTTPTVIKLKVNGYDQIVQATKDAVAALFTDANKTALAVGVDQTKVDSAKTKVNALSDATLKASLLTDVAKAQDLLDQQIVNAEVSKYSNAVTIASTVAANTPITSSVVALQAGQTATTGVNANVTAVKAQDGSSAANYLGLVGNVVNLVAVNNTGTPVVEKATVTLTKGNATKTFVVDVTITNQ</sequence>
<evidence type="ECO:0000259" key="5">
    <source>
        <dbReference type="Pfam" id="PF22359"/>
    </source>
</evidence>
<comment type="caution">
    <text evidence="6">The sequence shown here is derived from an EMBL/GenBank/DDBJ whole genome shotgun (WGS) entry which is preliminary data.</text>
</comment>
<protein>
    <submittedName>
        <fullName evidence="6">Uncharacterized protein</fullName>
    </submittedName>
</protein>
<evidence type="ECO:0000313" key="7">
    <source>
        <dbReference type="Proteomes" id="UP000271031"/>
    </source>
</evidence>
<keyword evidence="7" id="KW-1185">Reference proteome</keyword>
<feature type="domain" description="Pesticidal crystal protein Cry1Aa" evidence="4">
    <location>
        <begin position="843"/>
        <end position="902"/>
    </location>
</feature>
<dbReference type="RefSeq" id="WP_122915936.1">
    <property type="nucleotide sequence ID" value="NZ_RHHQ01000002.1"/>
</dbReference>